<name>A0A8H3B850_9AGAM</name>
<comment type="subcellular location">
    <subcellularLocation>
        <location evidence="1">Endoplasmic reticulum lumen</location>
    </subcellularLocation>
</comment>
<dbReference type="EMBL" id="CAJMWV010001930">
    <property type="protein sequence ID" value="CAE6449553.1"/>
    <property type="molecule type" value="Genomic_DNA"/>
</dbReference>
<dbReference type="InterPro" id="IPR029047">
    <property type="entry name" value="HSP70_peptide-bd_sf"/>
</dbReference>
<dbReference type="SUPFAM" id="SSF53067">
    <property type="entry name" value="Actin-like ATPase domain"/>
    <property type="match status" value="2"/>
</dbReference>
<dbReference type="InterPro" id="IPR018181">
    <property type="entry name" value="Heat_shock_70_CS"/>
</dbReference>
<dbReference type="FunFam" id="3.90.640.10:FF:000153">
    <property type="entry name" value="Endoplasmic reticulum chaperone BiP"/>
    <property type="match status" value="1"/>
</dbReference>
<dbReference type="Gene3D" id="3.90.640.10">
    <property type="entry name" value="Actin, Chain A, domain 4"/>
    <property type="match status" value="1"/>
</dbReference>
<dbReference type="PANTHER" id="PTHR19375">
    <property type="entry name" value="HEAT SHOCK PROTEIN 70KDA"/>
    <property type="match status" value="1"/>
</dbReference>
<comment type="similarity">
    <text evidence="2">Belongs to the heat shock protein 70 family.</text>
</comment>
<protein>
    <submittedName>
        <fullName evidence="7">Uncharacterized protein</fullName>
    </submittedName>
</protein>
<dbReference type="GO" id="GO:0140662">
    <property type="term" value="F:ATP-dependent protein folding chaperone"/>
    <property type="evidence" value="ECO:0007669"/>
    <property type="project" value="InterPro"/>
</dbReference>
<dbReference type="PRINTS" id="PR00301">
    <property type="entry name" value="HEATSHOCK70"/>
</dbReference>
<gene>
    <name evidence="7" type="ORF">RDB_LOCUS64394</name>
</gene>
<reference evidence="7" key="1">
    <citation type="submission" date="2021-01" db="EMBL/GenBank/DDBJ databases">
        <authorList>
            <person name="Kaushik A."/>
        </authorList>
    </citation>
    <scope>NUCLEOTIDE SEQUENCE</scope>
    <source>
        <strain evidence="7">AG3-1AP</strain>
    </source>
</reference>
<dbReference type="FunFam" id="3.30.420.40:FF:000028">
    <property type="entry name" value="heat shock 70 kDa protein-like"/>
    <property type="match status" value="1"/>
</dbReference>
<evidence type="ECO:0000256" key="2">
    <source>
        <dbReference type="ARBA" id="ARBA00007381"/>
    </source>
</evidence>
<dbReference type="Gene3D" id="3.30.420.40">
    <property type="match status" value="3"/>
</dbReference>
<dbReference type="Proteomes" id="UP000663831">
    <property type="component" value="Unassembled WGS sequence"/>
</dbReference>
<dbReference type="SUPFAM" id="SSF100920">
    <property type="entry name" value="Heat shock protein 70kD (HSP70), peptide-binding domain"/>
    <property type="match status" value="2"/>
</dbReference>
<evidence type="ECO:0000256" key="3">
    <source>
        <dbReference type="ARBA" id="ARBA00022729"/>
    </source>
</evidence>
<keyword evidence="5" id="KW-0256">Endoplasmic reticulum</keyword>
<dbReference type="AlphaFoldDB" id="A0A8H3B850"/>
<evidence type="ECO:0000256" key="6">
    <source>
        <dbReference type="ARBA" id="ARBA00022840"/>
    </source>
</evidence>
<dbReference type="GO" id="GO:0005788">
    <property type="term" value="C:endoplasmic reticulum lumen"/>
    <property type="evidence" value="ECO:0007669"/>
    <property type="project" value="UniProtKB-SubCell"/>
</dbReference>
<keyword evidence="4" id="KW-0547">Nucleotide-binding</keyword>
<dbReference type="GO" id="GO:0005524">
    <property type="term" value="F:ATP binding"/>
    <property type="evidence" value="ECO:0007669"/>
    <property type="project" value="UniProtKB-KW"/>
</dbReference>
<evidence type="ECO:0000256" key="4">
    <source>
        <dbReference type="ARBA" id="ARBA00022741"/>
    </source>
</evidence>
<evidence type="ECO:0000256" key="1">
    <source>
        <dbReference type="ARBA" id="ARBA00004319"/>
    </source>
</evidence>
<dbReference type="InterPro" id="IPR043129">
    <property type="entry name" value="ATPase_NBD"/>
</dbReference>
<dbReference type="Gene3D" id="2.60.34.10">
    <property type="entry name" value="Substrate Binding Domain Of DNAk, Chain A, domain 1"/>
    <property type="match status" value="2"/>
</dbReference>
<dbReference type="PROSITE" id="PS01036">
    <property type="entry name" value="HSP70_3"/>
    <property type="match status" value="1"/>
</dbReference>
<accession>A0A8H3B850</accession>
<dbReference type="Pfam" id="PF00012">
    <property type="entry name" value="HSP70"/>
    <property type="match status" value="2"/>
</dbReference>
<evidence type="ECO:0000313" key="7">
    <source>
        <dbReference type="EMBL" id="CAE6449553.1"/>
    </source>
</evidence>
<dbReference type="InterPro" id="IPR013126">
    <property type="entry name" value="Hsp_70_fam"/>
</dbReference>
<organism evidence="7 8">
    <name type="scientific">Rhizoctonia solani</name>
    <dbReference type="NCBI Taxonomy" id="456999"/>
    <lineage>
        <taxon>Eukaryota</taxon>
        <taxon>Fungi</taxon>
        <taxon>Dikarya</taxon>
        <taxon>Basidiomycota</taxon>
        <taxon>Agaricomycotina</taxon>
        <taxon>Agaricomycetes</taxon>
        <taxon>Cantharellales</taxon>
        <taxon>Ceratobasidiaceae</taxon>
        <taxon>Rhizoctonia</taxon>
    </lineage>
</organism>
<keyword evidence="3" id="KW-0732">Signal</keyword>
<evidence type="ECO:0000313" key="8">
    <source>
        <dbReference type="Proteomes" id="UP000663831"/>
    </source>
</evidence>
<evidence type="ECO:0000256" key="5">
    <source>
        <dbReference type="ARBA" id="ARBA00022824"/>
    </source>
</evidence>
<sequence length="839" mass="90708">MFRVKLDDELRLSLHDNCLAGSDSFSYQIDNAEQPSLLIVNDMDCFMRRVSIISKRNTASILSATHSHTCHPSCEFCASQTCLLVTLNPSDTYRHSRHPNLQRTLRKAPSFTDIPLVAPKPSLRHSVSTGSTRIEQLYESPKSAHLRGAYPCPANIQLPSGIESLLRRILTSPLCGGSALRSLAPTIVQPLHTIITPARFNVSSPTEQSTKGITKDAGTIAGLTVLHIVNEPTAYFNDIQCQATEEASTVAGLTVLRIVNEPTAAAIAYSLDKKGGETQIVVYDLGGGTYDVLLLSIDEGVFEVLATTGDTHLSGEDFDNRVIDHFVREYKKTTGTNVTKNQHALSKLKEVEKAKCTLTSQISTKLEIESFENGNDFSETLTRSKFEELNIDLFRKTMKPVEQVLKDSGIKKEDISDIVLVGGSTRIPKVQQLIKEYFGKEPSKGIKPDEAVAYGAAIQGGILSGEAGVEDVVLIDVCPLTLGIETTGGVFSKLIPRNTVVPTKKSQIFSTAANNQPTVLIQVFEGEHSLTKDNNILGRFELSGIPPAQHGVPQIEIDANADEGTCKSKSITITNKKGRVFPEGIKRVAREATFVPTEKPQITSTITDDQPTILVQVFEGERSLTRDNNLLGKFELSGIPPAQCSVPHIEVTVGIDDQGILWDGAVDTASGTTQPDTGATAGPRNTLCHGPVCFVSAAARLRGNNVEETLPPIPVSGSRRLCSAPFPPIRSLTMDSCVTHPPARLTSPLISLCQAALDFRDKPEVVNYVGFTTCSAPSWHPALGCCPTHPPRLTKASAATAERNNPSIAQGYEISRRGNLSVKVVDVKYYGPDNILGAS</sequence>
<comment type="caution">
    <text evidence="7">The sequence shown here is derived from an EMBL/GenBank/DDBJ whole genome shotgun (WGS) entry which is preliminary data.</text>
</comment>
<proteinExistence type="inferred from homology"/>
<keyword evidence="6" id="KW-0067">ATP-binding</keyword>